<dbReference type="GO" id="GO:0032259">
    <property type="term" value="P:methylation"/>
    <property type="evidence" value="ECO:0007669"/>
    <property type="project" value="UniProtKB-KW"/>
</dbReference>
<keyword evidence="1" id="KW-0489">Methyltransferase</keyword>
<dbReference type="RefSeq" id="WP_166163953.1">
    <property type="nucleotide sequence ID" value="NZ_CP049740.1"/>
</dbReference>
<organism evidence="1 2">
    <name type="scientific">Jeotgalibaca arthritidis</name>
    <dbReference type="NCBI Taxonomy" id="1868794"/>
    <lineage>
        <taxon>Bacteria</taxon>
        <taxon>Bacillati</taxon>
        <taxon>Bacillota</taxon>
        <taxon>Bacilli</taxon>
        <taxon>Lactobacillales</taxon>
        <taxon>Carnobacteriaceae</taxon>
        <taxon>Jeotgalibaca</taxon>
    </lineage>
</organism>
<dbReference type="InterPro" id="IPR010719">
    <property type="entry name" value="MnmM_MeTrfase"/>
</dbReference>
<evidence type="ECO:0000313" key="2">
    <source>
        <dbReference type="Proteomes" id="UP000501451"/>
    </source>
</evidence>
<dbReference type="EMBL" id="CP049740">
    <property type="protein sequence ID" value="QII83050.1"/>
    <property type="molecule type" value="Genomic_DNA"/>
</dbReference>
<dbReference type="Proteomes" id="UP000501451">
    <property type="component" value="Chromosome"/>
</dbReference>
<reference evidence="1 2" key="1">
    <citation type="journal article" date="2017" name="Int. J. Syst. Evol. Microbiol.">
        <title>Jeotgalibaca porci sp. nov. and Jeotgalibaca arthritidis sp. nov., isolated from pigs, and emended description of the genus Jeotgalibaca.</title>
        <authorList>
            <person name="Zamora L."/>
            <person name="Perez-Sancho M."/>
            <person name="Dominguez L."/>
            <person name="Fernandez-Garayzabal J.F."/>
            <person name="Vela A.I."/>
        </authorList>
    </citation>
    <scope>NUCLEOTIDE SEQUENCE [LARGE SCALE GENOMIC DNA]</scope>
    <source>
        <strain evidence="1 2">CECT 9157</strain>
    </source>
</reference>
<keyword evidence="2" id="KW-1185">Reference proteome</keyword>
<evidence type="ECO:0000313" key="1">
    <source>
        <dbReference type="EMBL" id="QII83050.1"/>
    </source>
</evidence>
<name>A0A6G7KCT0_9LACT</name>
<gene>
    <name evidence="1" type="ORF">G7057_11700</name>
</gene>
<dbReference type="PANTHER" id="PTHR35276">
    <property type="entry name" value="S-ADENOSYL-L-METHIONINE-DEPENDENT METHYLTRANSFERASES SUPERFAMILY PROTEIN"/>
    <property type="match status" value="1"/>
</dbReference>
<dbReference type="PANTHER" id="PTHR35276:SF1">
    <property type="entry name" value="TRNA (MNM(5)S(2)U34)-METHYLTRANSFERASE, CHLOROPLASTIC"/>
    <property type="match status" value="1"/>
</dbReference>
<dbReference type="InterPro" id="IPR029063">
    <property type="entry name" value="SAM-dependent_MTases_sf"/>
</dbReference>
<dbReference type="Pfam" id="PF06962">
    <property type="entry name" value="rRNA_methylase"/>
    <property type="match status" value="1"/>
</dbReference>
<proteinExistence type="predicted"/>
<keyword evidence="1" id="KW-0808">Transferase</keyword>
<dbReference type="GO" id="GO:0008168">
    <property type="term" value="F:methyltransferase activity"/>
    <property type="evidence" value="ECO:0007669"/>
    <property type="project" value="UniProtKB-KW"/>
</dbReference>
<protein>
    <submittedName>
        <fullName evidence="1">Methyltransferase domain-containing protein</fullName>
    </submittedName>
</protein>
<accession>A0A6G7KCT0</accession>
<dbReference type="SUPFAM" id="SSF53335">
    <property type="entry name" value="S-adenosyl-L-methionine-dependent methyltransferases"/>
    <property type="match status" value="1"/>
</dbReference>
<sequence length="188" mass="20448">MLKKALDYSHSLLKECVIAGDLVIDATVGNGHDTILLASLVGPNGSVIGFDIQEQAIQKTSEKLLLTGLSQQVHLHQVGHQFIGDYLPSQKQVSAAIYNLGYLPGGDKSITTLKESTIESIKQLIPHLRIGALVVIVVYSGHPTGQEEKDALLGYLSSLDQKDYAVLQYGFINQKNQPPFVVAIEKKK</sequence>
<dbReference type="Gene3D" id="3.40.50.150">
    <property type="entry name" value="Vaccinia Virus protein VP39"/>
    <property type="match status" value="1"/>
</dbReference>
<dbReference type="KEGG" id="jar:G7057_11700"/>
<dbReference type="AlphaFoldDB" id="A0A6G7KCT0"/>